<proteinExistence type="predicted"/>
<dbReference type="SUPFAM" id="SSF48498">
    <property type="entry name" value="Tetracyclin repressor-like, C-terminal domain"/>
    <property type="match status" value="1"/>
</dbReference>
<dbReference type="PANTHER" id="PTHR30055:SF234">
    <property type="entry name" value="HTH-TYPE TRANSCRIPTIONAL REGULATOR BETI"/>
    <property type="match status" value="1"/>
</dbReference>
<dbReference type="InterPro" id="IPR050109">
    <property type="entry name" value="HTH-type_TetR-like_transc_reg"/>
</dbReference>
<dbReference type="PRINTS" id="PR00455">
    <property type="entry name" value="HTHTETR"/>
</dbReference>
<dbReference type="Gene3D" id="1.10.10.60">
    <property type="entry name" value="Homeodomain-like"/>
    <property type="match status" value="1"/>
</dbReference>
<evidence type="ECO:0000313" key="7">
    <source>
        <dbReference type="Proteomes" id="UP000264006"/>
    </source>
</evidence>
<dbReference type="InterPro" id="IPR040611">
    <property type="entry name" value="AlkX_C"/>
</dbReference>
<dbReference type="PROSITE" id="PS50977">
    <property type="entry name" value="HTH_TETR_2"/>
    <property type="match status" value="1"/>
</dbReference>
<dbReference type="KEGG" id="euz:DVS28_a1533"/>
<dbReference type="SUPFAM" id="SSF46689">
    <property type="entry name" value="Homeodomain-like"/>
    <property type="match status" value="1"/>
</dbReference>
<feature type="DNA-binding region" description="H-T-H motif" evidence="4">
    <location>
        <begin position="46"/>
        <end position="65"/>
    </location>
</feature>
<evidence type="ECO:0000256" key="4">
    <source>
        <dbReference type="PROSITE-ProRule" id="PRU00335"/>
    </source>
</evidence>
<reference evidence="6 7" key="1">
    <citation type="submission" date="2018-09" db="EMBL/GenBank/DDBJ databases">
        <title>Complete genome sequence of Euzebya sp. DY32-46 isolated from seawater of Pacific Ocean.</title>
        <authorList>
            <person name="Xu L."/>
            <person name="Wu Y.-H."/>
            <person name="Xu X.-W."/>
        </authorList>
    </citation>
    <scope>NUCLEOTIDE SEQUENCE [LARGE SCALE GENOMIC DNA]</scope>
    <source>
        <strain evidence="6 7">DY32-46</strain>
    </source>
</reference>
<organism evidence="6 7">
    <name type="scientific">Euzebya pacifica</name>
    <dbReference type="NCBI Taxonomy" id="1608957"/>
    <lineage>
        <taxon>Bacteria</taxon>
        <taxon>Bacillati</taxon>
        <taxon>Actinomycetota</taxon>
        <taxon>Nitriliruptoria</taxon>
        <taxon>Euzebyales</taxon>
    </lineage>
</organism>
<dbReference type="AlphaFoldDB" id="A0A346XVH9"/>
<dbReference type="EMBL" id="CP031165">
    <property type="protein sequence ID" value="AXV06226.1"/>
    <property type="molecule type" value="Genomic_DNA"/>
</dbReference>
<evidence type="ECO:0000256" key="1">
    <source>
        <dbReference type="ARBA" id="ARBA00023015"/>
    </source>
</evidence>
<dbReference type="GO" id="GO:0003700">
    <property type="term" value="F:DNA-binding transcription factor activity"/>
    <property type="evidence" value="ECO:0007669"/>
    <property type="project" value="TreeGrafter"/>
</dbReference>
<gene>
    <name evidence="6" type="ORF">DVS28_a1533</name>
</gene>
<dbReference type="Proteomes" id="UP000264006">
    <property type="component" value="Chromosome"/>
</dbReference>
<keyword evidence="1" id="KW-0805">Transcription regulation</keyword>
<dbReference type="InterPro" id="IPR009057">
    <property type="entry name" value="Homeodomain-like_sf"/>
</dbReference>
<evidence type="ECO:0000256" key="2">
    <source>
        <dbReference type="ARBA" id="ARBA00023125"/>
    </source>
</evidence>
<sequence length="222" mass="23920">MASPELTVVTALEDSDAEPGQDDEVADALLLAARELMEAFGIRRLRMDDVAKQAGYGRATLYRRFATRDELVWAVIIRDVRATLDEIEAAIADLATFRDKLVEAFAATVEKVRTHPLLQRLVQIEPDLLLPHLTTGAPDALSVARKPMRGLLEQGRVSGELGPIDLDIAAEVMIRLAHSLVLTPGGPIDATDPAGLRRFAATHVVDPLLHLSALAGGPAARS</sequence>
<evidence type="ECO:0000256" key="3">
    <source>
        <dbReference type="ARBA" id="ARBA00023163"/>
    </source>
</evidence>
<keyword evidence="3" id="KW-0804">Transcription</keyword>
<dbReference type="PANTHER" id="PTHR30055">
    <property type="entry name" value="HTH-TYPE TRANSCRIPTIONAL REGULATOR RUTR"/>
    <property type="match status" value="1"/>
</dbReference>
<dbReference type="Pfam" id="PF18556">
    <property type="entry name" value="TetR_C_35"/>
    <property type="match status" value="1"/>
</dbReference>
<keyword evidence="2 4" id="KW-0238">DNA-binding</keyword>
<dbReference type="RefSeq" id="WP_164710117.1">
    <property type="nucleotide sequence ID" value="NZ_CP031165.1"/>
</dbReference>
<name>A0A346XVH9_9ACTN</name>
<feature type="domain" description="HTH tetR-type" evidence="5">
    <location>
        <begin position="23"/>
        <end position="83"/>
    </location>
</feature>
<evidence type="ECO:0000259" key="5">
    <source>
        <dbReference type="PROSITE" id="PS50977"/>
    </source>
</evidence>
<dbReference type="InterPro" id="IPR001647">
    <property type="entry name" value="HTH_TetR"/>
</dbReference>
<dbReference type="GO" id="GO:0000976">
    <property type="term" value="F:transcription cis-regulatory region binding"/>
    <property type="evidence" value="ECO:0007669"/>
    <property type="project" value="TreeGrafter"/>
</dbReference>
<keyword evidence="7" id="KW-1185">Reference proteome</keyword>
<protein>
    <submittedName>
        <fullName evidence="6">Transcriptional regulator, TetR family</fullName>
    </submittedName>
</protein>
<evidence type="ECO:0000313" key="6">
    <source>
        <dbReference type="EMBL" id="AXV06226.1"/>
    </source>
</evidence>
<dbReference type="Gene3D" id="1.10.357.10">
    <property type="entry name" value="Tetracycline Repressor, domain 2"/>
    <property type="match status" value="1"/>
</dbReference>
<dbReference type="Pfam" id="PF00440">
    <property type="entry name" value="TetR_N"/>
    <property type="match status" value="1"/>
</dbReference>
<dbReference type="InterPro" id="IPR036271">
    <property type="entry name" value="Tet_transcr_reg_TetR-rel_C_sf"/>
</dbReference>
<accession>A0A346XVH9</accession>